<keyword evidence="1" id="KW-0732">Signal</keyword>
<feature type="domain" description="ABC-type glycine betaine transport system substrate-binding" evidence="2">
    <location>
        <begin position="31"/>
        <end position="294"/>
    </location>
</feature>
<keyword evidence="4" id="KW-1185">Reference proteome</keyword>
<sequence length="315" mass="34709">MKKKLLLLIMTAFMSVMALSASGQGESGDVKTIVFGDVSWDSVQVHNRIAAFIIENGMDGYKADFMPGDTLPIINGVVQGDIDVDMESWHSNFRDVYDKGIASGNLIDLGKNMPDAPQGWWIPRYLVEGPDAVAPDLKSVSDLPKYADLFTDPEDRDKGIVYGGVAGWSQMTISEEIFNEFGLEDTFNLGIAGSGSALAGTMVGAYEKGEAWVGYYWAPTAVLGKLDMVRLKGSEYEPADVNILVNKSMLEKAPDVVEFLKKYSTTVDDNNEFLAQMDQNEWSTAEAAQWFLKNKEDVWTEWVSPEVAEKVKAAL</sequence>
<dbReference type="InterPro" id="IPR007210">
    <property type="entry name" value="ABC_Gly_betaine_transp_sub-bd"/>
</dbReference>
<dbReference type="AlphaFoldDB" id="A0A841R7Y5"/>
<dbReference type="GO" id="GO:0043190">
    <property type="term" value="C:ATP-binding cassette (ABC) transporter complex"/>
    <property type="evidence" value="ECO:0007669"/>
    <property type="project" value="InterPro"/>
</dbReference>
<reference evidence="3 4" key="1">
    <citation type="submission" date="2020-08" db="EMBL/GenBank/DDBJ databases">
        <title>Genomic Encyclopedia of Type Strains, Phase IV (KMG-IV): sequencing the most valuable type-strain genomes for metagenomic binning, comparative biology and taxonomic classification.</title>
        <authorList>
            <person name="Goeker M."/>
        </authorList>
    </citation>
    <scope>NUCLEOTIDE SEQUENCE [LARGE SCALE GENOMIC DNA]</scope>
    <source>
        <strain evidence="3 4">DSM 2461</strain>
    </source>
</reference>
<dbReference type="Gene3D" id="3.40.190.10">
    <property type="entry name" value="Periplasmic binding protein-like II"/>
    <property type="match status" value="1"/>
</dbReference>
<gene>
    <name evidence="3" type="ORF">HNR50_003074</name>
</gene>
<feature type="signal peptide" evidence="1">
    <location>
        <begin position="1"/>
        <end position="20"/>
    </location>
</feature>
<evidence type="ECO:0000313" key="3">
    <source>
        <dbReference type="EMBL" id="MBB6481394.1"/>
    </source>
</evidence>
<dbReference type="GO" id="GO:0022857">
    <property type="term" value="F:transmembrane transporter activity"/>
    <property type="evidence" value="ECO:0007669"/>
    <property type="project" value="InterPro"/>
</dbReference>
<accession>A0A841R7Y5</accession>
<dbReference type="Proteomes" id="UP000587760">
    <property type="component" value="Unassembled WGS sequence"/>
</dbReference>
<protein>
    <submittedName>
        <fullName evidence="3">Glycine betaine/proline transport system substrate-binding protein</fullName>
    </submittedName>
</protein>
<dbReference type="SUPFAM" id="SSF53850">
    <property type="entry name" value="Periplasmic binding protein-like II"/>
    <property type="match status" value="1"/>
</dbReference>
<dbReference type="Gene3D" id="3.40.190.100">
    <property type="entry name" value="Glycine betaine-binding periplasmic protein, domain 2"/>
    <property type="match status" value="1"/>
</dbReference>
<evidence type="ECO:0000259" key="2">
    <source>
        <dbReference type="Pfam" id="PF04069"/>
    </source>
</evidence>
<comment type="caution">
    <text evidence="3">The sequence shown here is derived from an EMBL/GenBank/DDBJ whole genome shotgun (WGS) entry which is preliminary data.</text>
</comment>
<proteinExistence type="predicted"/>
<evidence type="ECO:0000313" key="4">
    <source>
        <dbReference type="Proteomes" id="UP000587760"/>
    </source>
</evidence>
<dbReference type="RefSeq" id="WP_184747644.1">
    <property type="nucleotide sequence ID" value="NZ_JACHGJ010000006.1"/>
</dbReference>
<dbReference type="Pfam" id="PF04069">
    <property type="entry name" value="OpuAC"/>
    <property type="match status" value="1"/>
</dbReference>
<evidence type="ECO:0000256" key="1">
    <source>
        <dbReference type="SAM" id="SignalP"/>
    </source>
</evidence>
<dbReference type="CDD" id="cd13641">
    <property type="entry name" value="PBP2_HisX_like"/>
    <property type="match status" value="1"/>
</dbReference>
<name>A0A841R7Y5_9SPIO</name>
<dbReference type="EMBL" id="JACHGJ010000006">
    <property type="protein sequence ID" value="MBB6481394.1"/>
    <property type="molecule type" value="Genomic_DNA"/>
</dbReference>
<feature type="chain" id="PRO_5032562462" evidence="1">
    <location>
        <begin position="21"/>
        <end position="315"/>
    </location>
</feature>
<organism evidence="3 4">
    <name type="scientific">Spirochaeta isovalerica</name>
    <dbReference type="NCBI Taxonomy" id="150"/>
    <lineage>
        <taxon>Bacteria</taxon>
        <taxon>Pseudomonadati</taxon>
        <taxon>Spirochaetota</taxon>
        <taxon>Spirochaetia</taxon>
        <taxon>Spirochaetales</taxon>
        <taxon>Spirochaetaceae</taxon>
        <taxon>Spirochaeta</taxon>
    </lineage>
</organism>